<sequence>MSRKIPVWIPPRGKYGSTIYEDYSPKLKRIVRSYSSLERDHFVLVETAPQIIDFCEQCERIQGVVNGELVESIIDYWLLYADGTEVYREIKYSADLQPSSKKFGKALRQISAQKEYCSRNSYNHEVFTDENIRDKRLLITNLRFLIPFGRDERRCKEAEKLVLKELMKFEQLSIYKLYKNINYNEESLKYAVYYLLYKRRLQADLDNQPLGPRTEVRLCQNQE</sequence>
<dbReference type="EMBL" id="FRAR01000038">
    <property type="protein sequence ID" value="SHL00151.1"/>
    <property type="molecule type" value="Genomic_DNA"/>
</dbReference>
<evidence type="ECO:0000313" key="3">
    <source>
        <dbReference type="EMBL" id="SHK90492.1"/>
    </source>
</evidence>
<dbReference type="Proteomes" id="UP000183997">
    <property type="component" value="Unassembled WGS sequence"/>
</dbReference>
<evidence type="ECO:0000313" key="4">
    <source>
        <dbReference type="EMBL" id="SHL00151.1"/>
    </source>
</evidence>
<accession>A0A1M6UMI7</accession>
<organism evidence="2 5">
    <name type="scientific">Desulforamulus aeronauticus DSM 10349</name>
    <dbReference type="NCBI Taxonomy" id="1121421"/>
    <lineage>
        <taxon>Bacteria</taxon>
        <taxon>Bacillati</taxon>
        <taxon>Bacillota</taxon>
        <taxon>Clostridia</taxon>
        <taxon>Eubacteriales</taxon>
        <taxon>Peptococcaceae</taxon>
        <taxon>Desulforamulus</taxon>
    </lineage>
</organism>
<protein>
    <recommendedName>
        <fullName evidence="1">TnsA endonuclease N-terminal domain-containing protein</fullName>
    </recommendedName>
</protein>
<evidence type="ECO:0000259" key="1">
    <source>
        <dbReference type="Pfam" id="PF08722"/>
    </source>
</evidence>
<dbReference type="InterPro" id="IPR011856">
    <property type="entry name" value="tRNA_endonuc-like_dom_sf"/>
</dbReference>
<dbReference type="Gene3D" id="3.40.1350.10">
    <property type="match status" value="1"/>
</dbReference>
<reference evidence="2" key="2">
    <citation type="submission" date="2016-11" db="EMBL/GenBank/DDBJ databases">
        <authorList>
            <person name="Jaros S."/>
            <person name="Januszkiewicz K."/>
            <person name="Wedrychowicz H."/>
        </authorList>
    </citation>
    <scope>NUCLEOTIDE SEQUENCE [LARGE SCALE GENOMIC DNA]</scope>
    <source>
        <strain evidence="2">DSM 10349</strain>
    </source>
</reference>
<evidence type="ECO:0000313" key="5">
    <source>
        <dbReference type="Proteomes" id="UP000183997"/>
    </source>
</evidence>
<name>A0A1M6UMI7_9FIRM</name>
<dbReference type="AlphaFoldDB" id="A0A1M6UMI7"/>
<dbReference type="EMBL" id="FRAR01000021">
    <property type="protein sequence ID" value="SHK70358.1"/>
    <property type="molecule type" value="Genomic_DNA"/>
</dbReference>
<evidence type="ECO:0000313" key="2">
    <source>
        <dbReference type="EMBL" id="SHK70358.1"/>
    </source>
</evidence>
<proteinExistence type="predicted"/>
<keyword evidence="5" id="KW-1185">Reference proteome</keyword>
<dbReference type="Pfam" id="PF08722">
    <property type="entry name" value="Tn7_TnsA-like_N"/>
    <property type="match status" value="1"/>
</dbReference>
<dbReference type="EMBL" id="FRAR01000029">
    <property type="protein sequence ID" value="SHK90492.1"/>
    <property type="molecule type" value="Genomic_DNA"/>
</dbReference>
<dbReference type="STRING" id="1121421.SAMN02745123_02818"/>
<reference evidence="5" key="1">
    <citation type="submission" date="2016-11" db="EMBL/GenBank/DDBJ databases">
        <authorList>
            <person name="Varghese N."/>
            <person name="Submissions S."/>
        </authorList>
    </citation>
    <scope>NUCLEOTIDE SEQUENCE [LARGE SCALE GENOMIC DNA]</scope>
    <source>
        <strain evidence="5">DSM 10349</strain>
    </source>
</reference>
<dbReference type="InterPro" id="IPR014833">
    <property type="entry name" value="TnsA_N"/>
</dbReference>
<gene>
    <name evidence="2" type="ORF">SAMN02745123_02818</name>
    <name evidence="3" type="ORF">SAMN02745123_03539</name>
    <name evidence="4" type="ORF">SAMN02745123_03871</name>
</gene>
<feature type="domain" description="TnsA endonuclease N-terminal" evidence="1">
    <location>
        <begin position="49"/>
        <end position="129"/>
    </location>
</feature>
<dbReference type="GO" id="GO:0003676">
    <property type="term" value="F:nucleic acid binding"/>
    <property type="evidence" value="ECO:0007669"/>
    <property type="project" value="InterPro"/>
</dbReference>